<dbReference type="Proteomes" id="UP000646827">
    <property type="component" value="Unassembled WGS sequence"/>
</dbReference>
<dbReference type="GO" id="GO:0007052">
    <property type="term" value="P:mitotic spindle organization"/>
    <property type="evidence" value="ECO:0007669"/>
    <property type="project" value="TreeGrafter"/>
</dbReference>
<keyword evidence="2" id="KW-0963">Cytoplasm</keyword>
<feature type="domain" description="Kinesin motor" evidence="9">
    <location>
        <begin position="2"/>
        <end position="324"/>
    </location>
</feature>
<dbReference type="GO" id="GO:0005737">
    <property type="term" value="C:cytoplasm"/>
    <property type="evidence" value="ECO:0007669"/>
    <property type="project" value="UniProtKB-SubCell"/>
</dbReference>
<dbReference type="InterPro" id="IPR027640">
    <property type="entry name" value="Kinesin-like_fam"/>
</dbReference>
<keyword evidence="5 7" id="KW-0175">Coiled coil</keyword>
<dbReference type="PROSITE" id="PS00411">
    <property type="entry name" value="KINESIN_MOTOR_1"/>
    <property type="match status" value="1"/>
</dbReference>
<comment type="subcellular location">
    <subcellularLocation>
        <location evidence="1">Cytoplasm</location>
    </subcellularLocation>
</comment>
<evidence type="ECO:0000256" key="3">
    <source>
        <dbReference type="ARBA" id="ARBA00022741"/>
    </source>
</evidence>
<dbReference type="EMBL" id="JAEPRB010000028">
    <property type="protein sequence ID" value="KAG2225452.1"/>
    <property type="molecule type" value="Genomic_DNA"/>
</dbReference>
<dbReference type="OrthoDB" id="3176171at2759"/>
<feature type="compositionally biased region" description="Basic residues" evidence="8">
    <location>
        <begin position="488"/>
        <end position="504"/>
    </location>
</feature>
<dbReference type="GO" id="GO:0005524">
    <property type="term" value="F:ATP binding"/>
    <property type="evidence" value="ECO:0007669"/>
    <property type="project" value="UniProtKB-UniRule"/>
</dbReference>
<evidence type="ECO:0000256" key="2">
    <source>
        <dbReference type="ARBA" id="ARBA00022490"/>
    </source>
</evidence>
<feature type="region of interest" description="Disordered" evidence="8">
    <location>
        <begin position="464"/>
        <end position="504"/>
    </location>
</feature>
<evidence type="ECO:0000256" key="8">
    <source>
        <dbReference type="SAM" id="MobiDB-lite"/>
    </source>
</evidence>
<dbReference type="InterPro" id="IPR019821">
    <property type="entry name" value="Kinesin_motor_CS"/>
</dbReference>
<protein>
    <recommendedName>
        <fullName evidence="9">Kinesin motor domain-containing protein</fullName>
    </recommendedName>
</protein>
<dbReference type="GO" id="GO:0007018">
    <property type="term" value="P:microtubule-based movement"/>
    <property type="evidence" value="ECO:0007669"/>
    <property type="project" value="InterPro"/>
</dbReference>
<evidence type="ECO:0000313" key="11">
    <source>
        <dbReference type="Proteomes" id="UP000646827"/>
    </source>
</evidence>
<feature type="region of interest" description="Disordered" evidence="8">
    <location>
        <begin position="731"/>
        <end position="752"/>
    </location>
</feature>
<keyword evidence="6" id="KW-0505">Motor protein</keyword>
<dbReference type="SMART" id="SM00129">
    <property type="entry name" value="KISc"/>
    <property type="match status" value="1"/>
</dbReference>
<dbReference type="PRINTS" id="PR00380">
    <property type="entry name" value="KINESINHEAVY"/>
</dbReference>
<dbReference type="GO" id="GO:0003777">
    <property type="term" value="F:microtubule motor activity"/>
    <property type="evidence" value="ECO:0007669"/>
    <property type="project" value="InterPro"/>
</dbReference>
<dbReference type="GO" id="GO:0051231">
    <property type="term" value="P:spindle elongation"/>
    <property type="evidence" value="ECO:0007669"/>
    <property type="project" value="TreeGrafter"/>
</dbReference>
<evidence type="ECO:0000256" key="4">
    <source>
        <dbReference type="ARBA" id="ARBA00022840"/>
    </source>
</evidence>
<dbReference type="PROSITE" id="PS50067">
    <property type="entry name" value="KINESIN_MOTOR_2"/>
    <property type="match status" value="1"/>
</dbReference>
<dbReference type="PANTHER" id="PTHR47969">
    <property type="entry name" value="CHROMOSOME-ASSOCIATED KINESIN KIF4A-RELATED"/>
    <property type="match status" value="1"/>
</dbReference>
<evidence type="ECO:0000256" key="5">
    <source>
        <dbReference type="ARBA" id="ARBA00023054"/>
    </source>
</evidence>
<proteinExistence type="inferred from homology"/>
<feature type="binding site" evidence="6">
    <location>
        <begin position="80"/>
        <end position="87"/>
    </location>
    <ligand>
        <name>ATP</name>
        <dbReference type="ChEBI" id="CHEBI:30616"/>
    </ligand>
</feature>
<dbReference type="InterPro" id="IPR036961">
    <property type="entry name" value="Kinesin_motor_dom_sf"/>
</dbReference>
<keyword evidence="4 6" id="KW-0067">ATP-binding</keyword>
<dbReference type="PANTHER" id="PTHR47969:SF15">
    <property type="entry name" value="CHROMOSOME-ASSOCIATED KINESIN KIF4A-RELATED"/>
    <property type="match status" value="1"/>
</dbReference>
<evidence type="ECO:0000256" key="7">
    <source>
        <dbReference type="SAM" id="Coils"/>
    </source>
</evidence>
<evidence type="ECO:0000313" key="10">
    <source>
        <dbReference type="EMBL" id="KAG2225452.1"/>
    </source>
</evidence>
<dbReference type="CDD" id="cd01372">
    <property type="entry name" value="KISc_KIF4"/>
    <property type="match status" value="1"/>
</dbReference>
<comment type="similarity">
    <text evidence="6">Belongs to the TRAFAC class myosin-kinesin ATPase superfamily. Kinesin family.</text>
</comment>
<evidence type="ECO:0000256" key="6">
    <source>
        <dbReference type="PROSITE-ProRule" id="PRU00283"/>
    </source>
</evidence>
<dbReference type="GO" id="GO:0008017">
    <property type="term" value="F:microtubule binding"/>
    <property type="evidence" value="ECO:0007669"/>
    <property type="project" value="InterPro"/>
</dbReference>
<name>A0A8H7S9W0_9FUNG</name>
<accession>A0A8H7S9W0</accession>
<comment type="caution">
    <text evidence="10">The sequence shown here is derived from an EMBL/GenBank/DDBJ whole genome shotgun (WGS) entry which is preliminary data.</text>
</comment>
<dbReference type="AlphaFoldDB" id="A0A8H7S9W0"/>
<gene>
    <name evidence="10" type="ORF">INT45_010088</name>
</gene>
<feature type="region of interest" description="Disordered" evidence="8">
    <location>
        <begin position="596"/>
        <end position="619"/>
    </location>
</feature>
<feature type="coiled-coil region" evidence="7">
    <location>
        <begin position="870"/>
        <end position="897"/>
    </location>
</feature>
<evidence type="ECO:0000256" key="1">
    <source>
        <dbReference type="ARBA" id="ARBA00004496"/>
    </source>
</evidence>
<organism evidence="10 11">
    <name type="scientific">Circinella minor</name>
    <dbReference type="NCBI Taxonomy" id="1195481"/>
    <lineage>
        <taxon>Eukaryota</taxon>
        <taxon>Fungi</taxon>
        <taxon>Fungi incertae sedis</taxon>
        <taxon>Mucoromycota</taxon>
        <taxon>Mucoromycotina</taxon>
        <taxon>Mucoromycetes</taxon>
        <taxon>Mucorales</taxon>
        <taxon>Lichtheimiaceae</taxon>
        <taxon>Circinella</taxon>
    </lineage>
</organism>
<reference evidence="10 11" key="1">
    <citation type="submission" date="2020-12" db="EMBL/GenBank/DDBJ databases">
        <title>Metabolic potential, ecology and presence of endohyphal bacteria is reflected in genomic diversity of Mucoromycotina.</title>
        <authorList>
            <person name="Muszewska A."/>
            <person name="Okrasinska A."/>
            <person name="Steczkiewicz K."/>
            <person name="Drgas O."/>
            <person name="Orlowska M."/>
            <person name="Perlinska-Lenart U."/>
            <person name="Aleksandrzak-Piekarczyk T."/>
            <person name="Szatraj K."/>
            <person name="Zielenkiewicz U."/>
            <person name="Pilsyk S."/>
            <person name="Malc E."/>
            <person name="Mieczkowski P."/>
            <person name="Kruszewska J.S."/>
            <person name="Biernat P."/>
            <person name="Pawlowska J."/>
        </authorList>
    </citation>
    <scope>NUCLEOTIDE SEQUENCE [LARGE SCALE GENOMIC DNA]</scope>
    <source>
        <strain evidence="10 11">CBS 142.35</strain>
    </source>
</reference>
<dbReference type="GO" id="GO:0005875">
    <property type="term" value="C:microtubule associated complex"/>
    <property type="evidence" value="ECO:0007669"/>
    <property type="project" value="TreeGrafter"/>
</dbReference>
<sequence>MRNRVAVRVRPLTEQEAQQHCCISFIPDQPQITVGHEQRSFTFDYAYPPSSDQHHVYDTSITPLLHKFVDGYNSTVLAYGQTGSGKTYSMGIGLDSASSGGIVPRFVESLFTELAKRQTSSKVYVSFLELYNEDLVDLLNPVKRGEGLQVSIREDVQGNICWVGVREESVSTPQQLLELLQKGSIARTTASTDMNRTSSRSHAIFSVILKQSLEDGTRITSKFHFVDLAGSERLKRTNAVGDRAKEGISINTGLLALGNVISALGDVSRKVSHIPYRDSKLTRLLQDSLGGNSQTLMLACVSPADSNYTETLNTLKYANRARNIRNRVVVNQDFTNDASSVDKLKAQIIRLKEELRGGDAFLHAVNDEMDKLKTEVIALNGTLSQMTNELACAKYERDRFKKLIQEGGNLESPSNIVVENVENSLVSEYCQTIEKLRAENNLLKQQQQQHEPLQQLQQRINKSEEDDAATLVGSSTSQEAVSIEKTPKQKKRHSYRFGSKRSVRGRRRMSLNYSPKNQRATSMMDTVSRSIEQAKASLAEENAFLKSAENPWIRGISSGPPTPDNDINLSANPEVINFAESFGSILPIYEPCRNNNINKKSSKNNRRPSRDHNQQQQPDNTLLLTKLQTCVNSKQQLIQILEKCESQRLDQQQQYETKISELTNKKKEIQVQQRRDMSEQKSQYESRIKKLSSELSILKRKHAQTLTSAESARTKSNAVILSLKSKIDKANQEKKKMTKRLKQDSDRTRERCSNYERELTKLKRSEQQAVSARKRMERDLILHKATAKRAAEEMVMLSGQMKQVALLIKKVLSCGKMDRQVLTKAMACASVRGCIVRQSLNKRGSFKLASLQQRVFQKKRLIHRALALHIKSCHKDMQELIQKRDRLECEQKELLQERELVLDGNDPTEPQYMDDRIDTITLELDYLNYQISQLQQSPEWSDVVDKELQIDLADPETNSQVAYQVALSLVRSLEPDEARLVSEALMDEIIELRKLQSTSVIARSSDKVVQKVQQALVTMRRDPSDIVVVKALQSPVYISNGLLLPSY</sequence>
<dbReference type="Pfam" id="PF00225">
    <property type="entry name" value="Kinesin"/>
    <property type="match status" value="1"/>
</dbReference>
<dbReference type="InterPro" id="IPR001752">
    <property type="entry name" value="Kinesin_motor_dom"/>
</dbReference>
<dbReference type="InterPro" id="IPR027417">
    <property type="entry name" value="P-loop_NTPase"/>
</dbReference>
<dbReference type="SUPFAM" id="SSF52540">
    <property type="entry name" value="P-loop containing nucleoside triphosphate hydrolases"/>
    <property type="match status" value="1"/>
</dbReference>
<keyword evidence="11" id="KW-1185">Reference proteome</keyword>
<keyword evidence="3 6" id="KW-0547">Nucleotide-binding</keyword>
<evidence type="ECO:0000259" key="9">
    <source>
        <dbReference type="PROSITE" id="PS50067"/>
    </source>
</evidence>
<dbReference type="Gene3D" id="3.40.850.10">
    <property type="entry name" value="Kinesin motor domain"/>
    <property type="match status" value="1"/>
</dbReference>